<dbReference type="SUPFAM" id="SSF53822">
    <property type="entry name" value="Periplasmic binding protein-like I"/>
    <property type="match status" value="1"/>
</dbReference>
<dbReference type="GO" id="GO:0003677">
    <property type="term" value="F:DNA binding"/>
    <property type="evidence" value="ECO:0007669"/>
    <property type="project" value="UniProtKB-KW"/>
</dbReference>
<keyword evidence="2 5" id="KW-0238">DNA-binding</keyword>
<dbReference type="InterPro" id="IPR010982">
    <property type="entry name" value="Lambda_DNA-bd_dom_sf"/>
</dbReference>
<reference evidence="5 6" key="1">
    <citation type="submission" date="2023-11" db="EMBL/GenBank/DDBJ databases">
        <title>Coraliomargarita sp. nov., isolated from marine algae.</title>
        <authorList>
            <person name="Lee J.K."/>
            <person name="Baek J.H."/>
            <person name="Kim J.M."/>
            <person name="Choi D.G."/>
            <person name="Jeon C.O."/>
        </authorList>
    </citation>
    <scope>NUCLEOTIDE SEQUENCE [LARGE SCALE GENOMIC DNA]</scope>
    <source>
        <strain evidence="5 6">J2-16</strain>
    </source>
</reference>
<dbReference type="PANTHER" id="PTHR30146">
    <property type="entry name" value="LACI-RELATED TRANSCRIPTIONAL REPRESSOR"/>
    <property type="match status" value="1"/>
</dbReference>
<dbReference type="EMBL" id="CP138858">
    <property type="protein sequence ID" value="WPJ95576.1"/>
    <property type="molecule type" value="Genomic_DNA"/>
</dbReference>
<dbReference type="SMART" id="SM00354">
    <property type="entry name" value="HTH_LACI"/>
    <property type="match status" value="1"/>
</dbReference>
<keyword evidence="1" id="KW-0805">Transcription regulation</keyword>
<dbReference type="InterPro" id="IPR000843">
    <property type="entry name" value="HTH_LacI"/>
</dbReference>
<evidence type="ECO:0000259" key="4">
    <source>
        <dbReference type="PROSITE" id="PS50932"/>
    </source>
</evidence>
<organism evidence="5 6">
    <name type="scientific">Coraliomargarita algicola</name>
    <dbReference type="NCBI Taxonomy" id="3092156"/>
    <lineage>
        <taxon>Bacteria</taxon>
        <taxon>Pseudomonadati</taxon>
        <taxon>Verrucomicrobiota</taxon>
        <taxon>Opitutia</taxon>
        <taxon>Puniceicoccales</taxon>
        <taxon>Coraliomargaritaceae</taxon>
        <taxon>Coraliomargarita</taxon>
    </lineage>
</organism>
<evidence type="ECO:0000256" key="1">
    <source>
        <dbReference type="ARBA" id="ARBA00023015"/>
    </source>
</evidence>
<gene>
    <name evidence="5" type="ORF">SH580_19340</name>
</gene>
<dbReference type="Proteomes" id="UP001324993">
    <property type="component" value="Chromosome"/>
</dbReference>
<sequence length="370" mass="40337">MTTPRKVTQSDVARAAKVSQGVVSCVLSGRSSDTLSVGDETRRRVLAVANELGYRVRSSVRREDSAAASRKQVLLVTPAPHRGASSAVKDSAVSVSYRSFMEHSVTEIGAHLSEHGVGLSIHQLTSEKGLMQWLTESDVCAVIWHTSVGDGSLLGWVAARYPLVVVNQAGQSTQLLDGVSINQALNVRLPMDHLWESGHRKIAYFGQVPGNLVFEERLSAYRGFVCAKNIHNYEEFQAIPDEQLRPAAEKVQMILDTWESLGEGAPTAIVLGDVFALLLLGAAQARGIRIPEDLSVVGIDNVDACDYVSPRLTSVAQCFPALCESVVERLMRRIQNPDSPTQFVAIAPYLVERDSVRKFSQSEVEAIIDN</sequence>
<protein>
    <submittedName>
        <fullName evidence="5">LacI family DNA-binding transcriptional regulator</fullName>
    </submittedName>
</protein>
<dbReference type="RefSeq" id="WP_319832455.1">
    <property type="nucleotide sequence ID" value="NZ_CP138858.1"/>
</dbReference>
<dbReference type="Pfam" id="PF00356">
    <property type="entry name" value="LacI"/>
    <property type="match status" value="1"/>
</dbReference>
<dbReference type="InterPro" id="IPR046335">
    <property type="entry name" value="LacI/GalR-like_sensor"/>
</dbReference>
<keyword evidence="6" id="KW-1185">Reference proteome</keyword>
<dbReference type="InterPro" id="IPR028082">
    <property type="entry name" value="Peripla_BP_I"/>
</dbReference>
<dbReference type="Gene3D" id="1.10.260.40">
    <property type="entry name" value="lambda repressor-like DNA-binding domains"/>
    <property type="match status" value="1"/>
</dbReference>
<dbReference type="CDD" id="cd01392">
    <property type="entry name" value="HTH_LacI"/>
    <property type="match status" value="1"/>
</dbReference>
<evidence type="ECO:0000256" key="3">
    <source>
        <dbReference type="ARBA" id="ARBA00023163"/>
    </source>
</evidence>
<proteinExistence type="predicted"/>
<dbReference type="PROSITE" id="PS50932">
    <property type="entry name" value="HTH_LACI_2"/>
    <property type="match status" value="1"/>
</dbReference>
<keyword evidence="3" id="KW-0804">Transcription</keyword>
<evidence type="ECO:0000313" key="5">
    <source>
        <dbReference type="EMBL" id="WPJ95576.1"/>
    </source>
</evidence>
<evidence type="ECO:0000256" key="2">
    <source>
        <dbReference type="ARBA" id="ARBA00023125"/>
    </source>
</evidence>
<dbReference type="CDD" id="cd06267">
    <property type="entry name" value="PBP1_LacI_sugar_binding-like"/>
    <property type="match status" value="1"/>
</dbReference>
<name>A0ABZ0RHE5_9BACT</name>
<feature type="domain" description="HTH lacI-type" evidence="4">
    <location>
        <begin position="7"/>
        <end position="61"/>
    </location>
</feature>
<evidence type="ECO:0000313" key="6">
    <source>
        <dbReference type="Proteomes" id="UP001324993"/>
    </source>
</evidence>
<dbReference type="Pfam" id="PF13377">
    <property type="entry name" value="Peripla_BP_3"/>
    <property type="match status" value="1"/>
</dbReference>
<dbReference type="SUPFAM" id="SSF47413">
    <property type="entry name" value="lambda repressor-like DNA-binding domains"/>
    <property type="match status" value="1"/>
</dbReference>
<dbReference type="PANTHER" id="PTHR30146:SF155">
    <property type="entry name" value="ALANINE RACEMASE"/>
    <property type="match status" value="1"/>
</dbReference>
<accession>A0ABZ0RHE5</accession>
<dbReference type="Gene3D" id="3.40.50.2300">
    <property type="match status" value="2"/>
</dbReference>